<feature type="region of interest" description="Disordered" evidence="3">
    <location>
        <begin position="416"/>
        <end position="454"/>
    </location>
</feature>
<dbReference type="AlphaFoldDB" id="A0AAE0VWF3"/>
<dbReference type="InterPro" id="IPR001660">
    <property type="entry name" value="SAM"/>
</dbReference>
<evidence type="ECO:0000256" key="3">
    <source>
        <dbReference type="SAM" id="MobiDB-lite"/>
    </source>
</evidence>
<dbReference type="SUPFAM" id="SSF48403">
    <property type="entry name" value="Ankyrin repeat"/>
    <property type="match status" value="1"/>
</dbReference>
<dbReference type="PANTHER" id="PTHR24184:SF6">
    <property type="entry name" value="ANKYRIN REPEAT AND SAM DOMAIN-CONTAINING PROTEIN 3"/>
    <property type="match status" value="1"/>
</dbReference>
<feature type="domain" description="SAM" evidence="4">
    <location>
        <begin position="631"/>
        <end position="688"/>
    </location>
</feature>
<comment type="caution">
    <text evidence="5">The sequence shown here is derived from an EMBL/GenBank/DDBJ whole genome shotgun (WGS) entry which is preliminary data.</text>
</comment>
<dbReference type="PROSITE" id="PS50105">
    <property type="entry name" value="SAM_DOMAIN"/>
    <property type="match status" value="1"/>
</dbReference>
<feature type="region of interest" description="Disordered" evidence="3">
    <location>
        <begin position="247"/>
        <end position="284"/>
    </location>
</feature>
<feature type="repeat" description="ANK" evidence="1">
    <location>
        <begin position="178"/>
        <end position="210"/>
    </location>
</feature>
<feature type="compositionally biased region" description="Basic and acidic residues" evidence="3">
    <location>
        <begin position="822"/>
        <end position="833"/>
    </location>
</feature>
<keyword evidence="1" id="KW-0040">ANK repeat</keyword>
<dbReference type="SMART" id="SM00248">
    <property type="entry name" value="ANK"/>
    <property type="match status" value="5"/>
</dbReference>
<accession>A0AAE0VWF3</accession>
<feature type="region of interest" description="Disordered" evidence="3">
    <location>
        <begin position="335"/>
        <end position="365"/>
    </location>
</feature>
<dbReference type="Pfam" id="PF13637">
    <property type="entry name" value="Ank_4"/>
    <property type="match status" value="1"/>
</dbReference>
<dbReference type="Pfam" id="PF12796">
    <property type="entry name" value="Ank_2"/>
    <property type="match status" value="1"/>
</dbReference>
<dbReference type="PRINTS" id="PR01415">
    <property type="entry name" value="ANKYRIN"/>
</dbReference>
<dbReference type="PROSITE" id="PS50088">
    <property type="entry name" value="ANK_REPEAT"/>
    <property type="match status" value="4"/>
</dbReference>
<feature type="compositionally biased region" description="Polar residues" evidence="3">
    <location>
        <begin position="338"/>
        <end position="349"/>
    </location>
</feature>
<feature type="compositionally biased region" description="Polar residues" evidence="3">
    <location>
        <begin position="798"/>
        <end position="810"/>
    </location>
</feature>
<feature type="region of interest" description="Disordered" evidence="3">
    <location>
        <begin position="1"/>
        <end position="20"/>
    </location>
</feature>
<reference evidence="5" key="1">
    <citation type="journal article" date="2021" name="Genome Biol. Evol.">
        <title>A High-Quality Reference Genome for a Parasitic Bivalve with Doubly Uniparental Inheritance (Bivalvia: Unionida).</title>
        <authorList>
            <person name="Smith C.H."/>
        </authorList>
    </citation>
    <scope>NUCLEOTIDE SEQUENCE</scope>
    <source>
        <strain evidence="5">CHS0354</strain>
    </source>
</reference>
<dbReference type="GO" id="GO:0005929">
    <property type="term" value="C:cilium"/>
    <property type="evidence" value="ECO:0007669"/>
    <property type="project" value="TreeGrafter"/>
</dbReference>
<dbReference type="PROSITE" id="PS50297">
    <property type="entry name" value="ANK_REP_REGION"/>
    <property type="match status" value="4"/>
</dbReference>
<feature type="compositionally biased region" description="Polar residues" evidence="3">
    <location>
        <begin position="251"/>
        <end position="260"/>
    </location>
</feature>
<evidence type="ECO:0000313" key="5">
    <source>
        <dbReference type="EMBL" id="KAK3592484.1"/>
    </source>
</evidence>
<gene>
    <name evidence="5" type="ORF">CHS0354_014981</name>
</gene>
<feature type="repeat" description="ANK" evidence="1">
    <location>
        <begin position="78"/>
        <end position="110"/>
    </location>
</feature>
<dbReference type="InterPro" id="IPR036770">
    <property type="entry name" value="Ankyrin_rpt-contain_sf"/>
</dbReference>
<evidence type="ECO:0000259" key="4">
    <source>
        <dbReference type="PROSITE" id="PS50105"/>
    </source>
</evidence>
<dbReference type="Gene3D" id="1.10.150.50">
    <property type="entry name" value="Transcription Factor, Ets-1"/>
    <property type="match status" value="1"/>
</dbReference>
<name>A0AAE0VWF3_9BIVA</name>
<feature type="region of interest" description="Disordered" evidence="3">
    <location>
        <begin position="821"/>
        <end position="841"/>
    </location>
</feature>
<feature type="coiled-coil region" evidence="2">
    <location>
        <begin position="707"/>
        <end position="783"/>
    </location>
</feature>
<dbReference type="SUPFAM" id="SSF47769">
    <property type="entry name" value="SAM/Pointed domain"/>
    <property type="match status" value="1"/>
</dbReference>
<keyword evidence="2" id="KW-0175">Coiled coil</keyword>
<dbReference type="EMBL" id="JAEAOA010000931">
    <property type="protein sequence ID" value="KAK3592484.1"/>
    <property type="molecule type" value="Genomic_DNA"/>
</dbReference>
<feature type="compositionally biased region" description="Basic residues" evidence="3">
    <location>
        <begin position="261"/>
        <end position="275"/>
    </location>
</feature>
<reference evidence="5" key="3">
    <citation type="submission" date="2023-05" db="EMBL/GenBank/DDBJ databases">
        <authorList>
            <person name="Smith C.H."/>
        </authorList>
    </citation>
    <scope>NUCLEOTIDE SEQUENCE</scope>
    <source>
        <strain evidence="5">CHS0354</strain>
        <tissue evidence="5">Mantle</tissue>
    </source>
</reference>
<keyword evidence="6" id="KW-1185">Reference proteome</keyword>
<sequence length="884" mass="97677">MAAPSELDAHYEGSDESSESELLDRSLSVWKGVVGSKEKEKFEPITLDLYTASSIGQYEWVKALIIRGGVDFDARNKGGWTALMYACYIGHDNIVKLLLEAGANVKIRNNKGETPLMLAASCGNESVGYYLCRHEAELEARDKKGWTALFHSTYSGHQNMVRFLLEQGANMNAVEQSAGMTPFMEAAAEGHEIIVQLFLQHGVNVNAKAYNGDTARSLALANGDMKIVSLIDNHVMPITSLRSEPGLEAELSSSDESNYPRSKHVVHPRTGRHHPRGSEPSIHDGPEAIARLIDRTHNNDTVETPNSFVPKGYVTFPNEVGEIVPGELQKISHRDVTSPINPQDCNLDSSGGKGSESCDNEEDSNAFSKTGALTIKSSSGSSGGLAAAFGISRENSLDSDDFPRYIPGAHTQSWVASLPEGNSRVDADGSSDGGFEEPEQGKKKTSAVKQASRLEAESVRKNVDVGIQDKEERVKLVQYESGISNISSRPQSTVNLHTQDLSINNNQTLQILEDTRSKLEQIGNKKNVPSSVFSDSSRPIFEPNIASTPKTELSSKIMTSHPAQVDIIPSTTLVNSFNPHPSPLPGIGSSIPPPPGFHVQYEQYQMFPLPVSVPSPSQNVYFPEPRSKGQKQPHDLASFLEQQGLSKYYKMFEEQDVDLQVFLSLTDNDLKEIGIKLFGPRKKMTNAITRWHGSAPIARSDPEQAYADRLESEMQEMAVQLHQAVDQIDKLKAQVKQEQQLRSVTESCLMEERTAWQHVQRIVMDTRQQCEELREAHRKLRQYLNVVKSRVPPDRDQQQQTIRMSRTDSGATELVTAVKEGLSLEEKSRRGPNDQESLPTESLLRKVDHCVKDIQQIMNKIILNTDGLLGQNASGSPSLERGFT</sequence>
<evidence type="ECO:0000256" key="2">
    <source>
        <dbReference type="SAM" id="Coils"/>
    </source>
</evidence>
<dbReference type="PANTHER" id="PTHR24184">
    <property type="entry name" value="SI:CH211-189E2.2"/>
    <property type="match status" value="1"/>
</dbReference>
<evidence type="ECO:0000313" key="6">
    <source>
        <dbReference type="Proteomes" id="UP001195483"/>
    </source>
</evidence>
<dbReference type="Pfam" id="PF00536">
    <property type="entry name" value="SAM_1"/>
    <property type="match status" value="1"/>
</dbReference>
<proteinExistence type="predicted"/>
<dbReference type="SMART" id="SM00454">
    <property type="entry name" value="SAM"/>
    <property type="match status" value="1"/>
</dbReference>
<dbReference type="CDD" id="cd09519">
    <property type="entry name" value="SAM_ANKS3"/>
    <property type="match status" value="1"/>
</dbReference>
<feature type="repeat" description="ANK" evidence="1">
    <location>
        <begin position="111"/>
        <end position="143"/>
    </location>
</feature>
<dbReference type="Gene3D" id="1.25.40.20">
    <property type="entry name" value="Ankyrin repeat-containing domain"/>
    <property type="match status" value="2"/>
</dbReference>
<protein>
    <recommendedName>
        <fullName evidence="4">SAM domain-containing protein</fullName>
    </recommendedName>
</protein>
<dbReference type="Proteomes" id="UP001195483">
    <property type="component" value="Unassembled WGS sequence"/>
</dbReference>
<dbReference type="InterPro" id="IPR002110">
    <property type="entry name" value="Ankyrin_rpt"/>
</dbReference>
<evidence type="ECO:0000256" key="1">
    <source>
        <dbReference type="PROSITE-ProRule" id="PRU00023"/>
    </source>
</evidence>
<feature type="repeat" description="ANK" evidence="1">
    <location>
        <begin position="144"/>
        <end position="176"/>
    </location>
</feature>
<dbReference type="InterPro" id="IPR047238">
    <property type="entry name" value="ANKS3_SAM"/>
</dbReference>
<feature type="region of interest" description="Disordered" evidence="3">
    <location>
        <begin position="792"/>
        <end position="811"/>
    </location>
</feature>
<organism evidence="5 6">
    <name type="scientific">Potamilus streckersoni</name>
    <dbReference type="NCBI Taxonomy" id="2493646"/>
    <lineage>
        <taxon>Eukaryota</taxon>
        <taxon>Metazoa</taxon>
        <taxon>Spiralia</taxon>
        <taxon>Lophotrochozoa</taxon>
        <taxon>Mollusca</taxon>
        <taxon>Bivalvia</taxon>
        <taxon>Autobranchia</taxon>
        <taxon>Heteroconchia</taxon>
        <taxon>Palaeoheterodonta</taxon>
        <taxon>Unionida</taxon>
        <taxon>Unionoidea</taxon>
        <taxon>Unionidae</taxon>
        <taxon>Ambleminae</taxon>
        <taxon>Lampsilini</taxon>
        <taxon>Potamilus</taxon>
    </lineage>
</organism>
<dbReference type="InterPro" id="IPR013761">
    <property type="entry name" value="SAM/pointed_sf"/>
</dbReference>
<reference evidence="5" key="2">
    <citation type="journal article" date="2021" name="Genome Biol. Evol.">
        <title>Developing a high-quality reference genome for a parasitic bivalve with doubly uniparental inheritance (Bivalvia: Unionida).</title>
        <authorList>
            <person name="Smith C.H."/>
        </authorList>
    </citation>
    <scope>NUCLEOTIDE SEQUENCE</scope>
    <source>
        <strain evidence="5">CHS0354</strain>
        <tissue evidence="5">Mantle</tissue>
    </source>
</reference>